<evidence type="ECO:0000256" key="8">
    <source>
        <dbReference type="RuleBase" id="RU004273"/>
    </source>
</evidence>
<evidence type="ECO:0000256" key="5">
    <source>
        <dbReference type="ARBA" id="ARBA00023211"/>
    </source>
</evidence>
<dbReference type="Gene3D" id="3.60.21.10">
    <property type="match status" value="1"/>
</dbReference>
<keyword evidence="4" id="KW-0904">Protein phosphatase</keyword>
<evidence type="ECO:0000256" key="4">
    <source>
        <dbReference type="ARBA" id="ARBA00022912"/>
    </source>
</evidence>
<evidence type="ECO:0000256" key="3">
    <source>
        <dbReference type="ARBA" id="ARBA00022801"/>
    </source>
</evidence>
<organism evidence="10 11">
    <name type="scientific">Tritrichomonas musculus</name>
    <dbReference type="NCBI Taxonomy" id="1915356"/>
    <lineage>
        <taxon>Eukaryota</taxon>
        <taxon>Metamonada</taxon>
        <taxon>Parabasalia</taxon>
        <taxon>Tritrichomonadida</taxon>
        <taxon>Tritrichomonadidae</taxon>
        <taxon>Tritrichomonas</taxon>
    </lineage>
</organism>
<dbReference type="InterPro" id="IPR029052">
    <property type="entry name" value="Metallo-depent_PP-like"/>
</dbReference>
<evidence type="ECO:0000259" key="9">
    <source>
        <dbReference type="PROSITE" id="PS00125"/>
    </source>
</evidence>
<dbReference type="InterPro" id="IPR050341">
    <property type="entry name" value="PP1_catalytic_subunit"/>
</dbReference>
<comment type="caution">
    <text evidence="10">The sequence shown here is derived from an EMBL/GenBank/DDBJ whole genome shotgun (WGS) entry which is preliminary data.</text>
</comment>
<dbReference type="PRINTS" id="PR00114">
    <property type="entry name" value="STPHPHTASE"/>
</dbReference>
<dbReference type="PANTHER" id="PTHR11668:SF300">
    <property type="entry name" value="SERINE_THREONINE-PROTEIN PHOSPHATASE"/>
    <property type="match status" value="1"/>
</dbReference>
<evidence type="ECO:0000256" key="1">
    <source>
        <dbReference type="ARBA" id="ARBA00001936"/>
    </source>
</evidence>
<dbReference type="PROSITE" id="PS00125">
    <property type="entry name" value="SER_THR_PHOSPHATASE"/>
    <property type="match status" value="1"/>
</dbReference>
<comment type="catalytic activity">
    <reaction evidence="6">
        <text>O-phospho-L-seryl-[protein] + H2O = L-seryl-[protein] + phosphate</text>
        <dbReference type="Rhea" id="RHEA:20629"/>
        <dbReference type="Rhea" id="RHEA-COMP:9863"/>
        <dbReference type="Rhea" id="RHEA-COMP:11604"/>
        <dbReference type="ChEBI" id="CHEBI:15377"/>
        <dbReference type="ChEBI" id="CHEBI:29999"/>
        <dbReference type="ChEBI" id="CHEBI:43474"/>
        <dbReference type="ChEBI" id="CHEBI:83421"/>
        <dbReference type="EC" id="3.1.3.16"/>
    </reaction>
</comment>
<dbReference type="InterPro" id="IPR006186">
    <property type="entry name" value="Ser/Thr-sp_prot-phosphatase"/>
</dbReference>
<evidence type="ECO:0000256" key="7">
    <source>
        <dbReference type="ARBA" id="ARBA00048336"/>
    </source>
</evidence>
<keyword evidence="3 8" id="KW-0378">Hydrolase</keyword>
<sequence length="425" mass="47803">MTYDPKAPYEYILAAYANILGIGIPLVTEVGHLIPIPVFEQVILEDLCKCATNYFQRVPIVLQIDGPLVVVGDLHGNIFDLIRILTINRPPPYQKYLFLGDYVDRGEFSVEVITIMFALALKYPKNIYLLRGNHEETSLNSLYGFKQELSHNQYSNDLWVKFNIVFDLLPFAAILNGRIFCVHGGLSPDLKSLDDLHRIHKPISPQSSSLLLDIIWSDPTDASEDFTPSLRGSGKQFGKNVIYTFLADFGFDAIFRGHQCVVDGVERFGETDLYTIFSCSNYCDRYQNRCGFIIVYEGNSFQAYALPPIPQVKRANTSMISVPTIFIPTFLLQKVDPTNNNTNFTNDEVSNIPSPPHLVSTMPIEINFKPTEKTNPIASLPSLGSPAKKNIKSYANPFRSFTSNMKIGKRKKSGFKPCTSFVRPS</sequence>
<evidence type="ECO:0000256" key="2">
    <source>
        <dbReference type="ARBA" id="ARBA00022723"/>
    </source>
</evidence>
<feature type="domain" description="Serine/threonine specific protein phosphatases" evidence="9">
    <location>
        <begin position="130"/>
        <end position="135"/>
    </location>
</feature>
<proteinExistence type="inferred from homology"/>
<dbReference type="PANTHER" id="PTHR11668">
    <property type="entry name" value="SERINE/THREONINE PROTEIN PHOSPHATASE"/>
    <property type="match status" value="1"/>
</dbReference>
<keyword evidence="2" id="KW-0479">Metal-binding</keyword>
<dbReference type="CDD" id="cd00144">
    <property type="entry name" value="MPP_PPP_family"/>
    <property type="match status" value="1"/>
</dbReference>
<evidence type="ECO:0000313" key="11">
    <source>
        <dbReference type="Proteomes" id="UP001470230"/>
    </source>
</evidence>
<dbReference type="EMBL" id="JAPFFF010000009">
    <property type="protein sequence ID" value="KAK8883242.1"/>
    <property type="molecule type" value="Genomic_DNA"/>
</dbReference>
<dbReference type="Proteomes" id="UP001470230">
    <property type="component" value="Unassembled WGS sequence"/>
</dbReference>
<dbReference type="SUPFAM" id="SSF56300">
    <property type="entry name" value="Metallo-dependent phosphatases"/>
    <property type="match status" value="1"/>
</dbReference>
<dbReference type="Pfam" id="PF00149">
    <property type="entry name" value="Metallophos"/>
    <property type="match status" value="1"/>
</dbReference>
<gene>
    <name evidence="10" type="ORF">M9Y10_045893</name>
</gene>
<evidence type="ECO:0000313" key="10">
    <source>
        <dbReference type="EMBL" id="KAK8883242.1"/>
    </source>
</evidence>
<keyword evidence="5" id="KW-0464">Manganese</keyword>
<comment type="cofactor">
    <cofactor evidence="1">
        <name>Mn(2+)</name>
        <dbReference type="ChEBI" id="CHEBI:29035"/>
    </cofactor>
</comment>
<dbReference type="InterPro" id="IPR004843">
    <property type="entry name" value="Calcineurin-like_PHP"/>
</dbReference>
<dbReference type="SMART" id="SM00156">
    <property type="entry name" value="PP2Ac"/>
    <property type="match status" value="1"/>
</dbReference>
<evidence type="ECO:0000256" key="6">
    <source>
        <dbReference type="ARBA" id="ARBA00047761"/>
    </source>
</evidence>
<accession>A0ABR2JWZ4</accession>
<comment type="similarity">
    <text evidence="8">Belongs to the PPP phosphatase family.</text>
</comment>
<protein>
    <recommendedName>
        <fullName evidence="8">Serine/threonine-protein phosphatase</fullName>
        <ecNumber evidence="8">3.1.3.16</ecNumber>
    </recommendedName>
</protein>
<keyword evidence="11" id="KW-1185">Reference proteome</keyword>
<name>A0ABR2JWZ4_9EUKA</name>
<dbReference type="EC" id="3.1.3.16" evidence="8"/>
<comment type="catalytic activity">
    <reaction evidence="7 8">
        <text>O-phospho-L-threonyl-[protein] + H2O = L-threonyl-[protein] + phosphate</text>
        <dbReference type="Rhea" id="RHEA:47004"/>
        <dbReference type="Rhea" id="RHEA-COMP:11060"/>
        <dbReference type="Rhea" id="RHEA-COMP:11605"/>
        <dbReference type="ChEBI" id="CHEBI:15377"/>
        <dbReference type="ChEBI" id="CHEBI:30013"/>
        <dbReference type="ChEBI" id="CHEBI:43474"/>
        <dbReference type="ChEBI" id="CHEBI:61977"/>
        <dbReference type="EC" id="3.1.3.16"/>
    </reaction>
</comment>
<reference evidence="10 11" key="1">
    <citation type="submission" date="2024-04" db="EMBL/GenBank/DDBJ databases">
        <title>Tritrichomonas musculus Genome.</title>
        <authorList>
            <person name="Alves-Ferreira E."/>
            <person name="Grigg M."/>
            <person name="Lorenzi H."/>
            <person name="Galac M."/>
        </authorList>
    </citation>
    <scope>NUCLEOTIDE SEQUENCE [LARGE SCALE GENOMIC DNA]</scope>
    <source>
        <strain evidence="10 11">EAF2021</strain>
    </source>
</reference>